<proteinExistence type="predicted"/>
<reference evidence="5 6" key="1">
    <citation type="submission" date="2016-10" db="EMBL/GenBank/DDBJ databases">
        <authorList>
            <person name="de Groot N.N."/>
        </authorList>
    </citation>
    <scope>NUCLEOTIDE SEQUENCE [LARGE SCALE GENOMIC DNA]</scope>
    <source>
        <strain evidence="4 6">NLAE-zl-C202</strain>
        <strain evidence="3 5">NLAE-zl-G339</strain>
    </source>
</reference>
<evidence type="ECO:0000259" key="1">
    <source>
        <dbReference type="Pfam" id="PF12807"/>
    </source>
</evidence>
<evidence type="ECO:0000313" key="3">
    <source>
        <dbReference type="EMBL" id="SEA43450.1"/>
    </source>
</evidence>
<dbReference type="EMBL" id="WDES01000017">
    <property type="protein sequence ID" value="KAB6087839.1"/>
    <property type="molecule type" value="Genomic_DNA"/>
</dbReference>
<dbReference type="Proteomes" id="UP000183040">
    <property type="component" value="Unassembled WGS sequence"/>
</dbReference>
<evidence type="ECO:0000313" key="4">
    <source>
        <dbReference type="EMBL" id="SFM59082.1"/>
    </source>
</evidence>
<dbReference type="EMBL" id="FNRP01000006">
    <property type="protein sequence ID" value="SEA43450.1"/>
    <property type="molecule type" value="Genomic_DNA"/>
</dbReference>
<dbReference type="Proteomes" id="UP000183766">
    <property type="component" value="Unassembled WGS sequence"/>
</dbReference>
<organism evidence="4 6">
    <name type="scientific">Bacteroides xylanisolvens</name>
    <dbReference type="NCBI Taxonomy" id="371601"/>
    <lineage>
        <taxon>Bacteria</taxon>
        <taxon>Pseudomonadati</taxon>
        <taxon>Bacteroidota</taxon>
        <taxon>Bacteroidia</taxon>
        <taxon>Bacteroidales</taxon>
        <taxon>Bacteroidaceae</taxon>
        <taxon>Bacteroides</taxon>
    </lineage>
</organism>
<evidence type="ECO:0000313" key="6">
    <source>
        <dbReference type="Proteomes" id="UP000183766"/>
    </source>
</evidence>
<dbReference type="InterPro" id="IPR033646">
    <property type="entry name" value="CLU-central"/>
</dbReference>
<reference evidence="2 7" key="2">
    <citation type="journal article" date="2019" name="Nat. Med.">
        <title>A library of human gut bacterial isolates paired with longitudinal multiomics data enables mechanistic microbiome research.</title>
        <authorList>
            <person name="Poyet M."/>
            <person name="Groussin M."/>
            <person name="Gibbons S.M."/>
            <person name="Avila-Pacheco J."/>
            <person name="Jiang X."/>
            <person name="Kearney S.M."/>
            <person name="Perrotta A.R."/>
            <person name="Berdy B."/>
            <person name="Zhao S."/>
            <person name="Lieberman T.D."/>
            <person name="Swanson P.K."/>
            <person name="Smith M."/>
            <person name="Roesemann S."/>
            <person name="Alexander J.E."/>
            <person name="Rich S.A."/>
            <person name="Livny J."/>
            <person name="Vlamakis H."/>
            <person name="Clish C."/>
            <person name="Bullock K."/>
            <person name="Deik A."/>
            <person name="Scott J."/>
            <person name="Pierce K.A."/>
            <person name="Xavier R.J."/>
            <person name="Alm E.J."/>
        </authorList>
    </citation>
    <scope>NUCLEOTIDE SEQUENCE [LARGE SCALE GENOMIC DNA]</scope>
    <source>
        <strain evidence="2 7">BIOML-A74</strain>
    </source>
</reference>
<evidence type="ECO:0000313" key="7">
    <source>
        <dbReference type="Proteomes" id="UP000435059"/>
    </source>
</evidence>
<protein>
    <recommendedName>
        <fullName evidence="1">CLU central domain-containing protein</fullName>
    </recommendedName>
</protein>
<dbReference type="Pfam" id="PF12807">
    <property type="entry name" value="eIF3_p135"/>
    <property type="match status" value="1"/>
</dbReference>
<accession>A0A1I4S3L1</accession>
<name>A0A1I4S3L1_9BACE</name>
<feature type="domain" description="CLU central" evidence="1">
    <location>
        <begin position="66"/>
        <end position="133"/>
    </location>
</feature>
<dbReference type="Proteomes" id="UP000435059">
    <property type="component" value="Unassembled WGS sequence"/>
</dbReference>
<sequence>MEEVLSNQEARPGDATQLMHAIFSSDDEMMSFYLTLNCFMNPESYLVERTDRKRLEDLANTLYSNVAAFEAIRTYKSISVKEVIRGFGAHMMNTQISNTNRFQSADAVGTLMNCILNTTKNSWQFKKMDRNNNIHLQNVRYLLNRLDAAESNEEKNREEVAV</sequence>
<keyword evidence="7" id="KW-1185">Reference proteome</keyword>
<dbReference type="AlphaFoldDB" id="A0A1I4S3L1"/>
<evidence type="ECO:0000313" key="2">
    <source>
        <dbReference type="EMBL" id="KAB6087839.1"/>
    </source>
</evidence>
<evidence type="ECO:0000313" key="5">
    <source>
        <dbReference type="Proteomes" id="UP000183040"/>
    </source>
</evidence>
<dbReference type="RefSeq" id="WP_008641706.1">
    <property type="nucleotide sequence ID" value="NZ_CP183042.1"/>
</dbReference>
<gene>
    <name evidence="2" type="ORF">GA574_11330</name>
    <name evidence="3" type="ORF">SAMN04487924_10672</name>
    <name evidence="4" type="ORF">SAMN05216250_10750</name>
</gene>
<dbReference type="EMBL" id="FOUM01000007">
    <property type="protein sequence ID" value="SFM59082.1"/>
    <property type="molecule type" value="Genomic_DNA"/>
</dbReference>